<reference evidence="5" key="1">
    <citation type="journal article" date="2019" name="Int. J. Syst. Evol. Microbiol.">
        <title>The Global Catalogue of Microorganisms (GCM) 10K type strain sequencing project: providing services to taxonomists for standard genome sequencing and annotation.</title>
        <authorList>
            <consortium name="The Broad Institute Genomics Platform"/>
            <consortium name="The Broad Institute Genome Sequencing Center for Infectious Disease"/>
            <person name="Wu L."/>
            <person name="Ma J."/>
        </authorList>
    </citation>
    <scope>NUCLEOTIDE SEQUENCE [LARGE SCALE GENOMIC DNA]</scope>
    <source>
        <strain evidence="5">GH52</strain>
    </source>
</reference>
<dbReference type="PANTHER" id="PTHR32305:SF15">
    <property type="entry name" value="PROTEIN RHSA-RELATED"/>
    <property type="match status" value="1"/>
</dbReference>
<proteinExistence type="predicted"/>
<gene>
    <name evidence="4" type="ORF">ACFSJH_07850</name>
</gene>
<feature type="domain" description="Teneurin-like YD-shell" evidence="3">
    <location>
        <begin position="6"/>
        <end position="102"/>
    </location>
</feature>
<dbReference type="InterPro" id="IPR029109">
    <property type="entry name" value="Ntox35"/>
</dbReference>
<feature type="non-terminal residue" evidence="4">
    <location>
        <position position="1"/>
    </location>
</feature>
<dbReference type="Gene3D" id="2.180.10.10">
    <property type="entry name" value="RHS repeat-associated core"/>
    <property type="match status" value="1"/>
</dbReference>
<evidence type="ECO:0000313" key="4">
    <source>
        <dbReference type="EMBL" id="MFD2115641.1"/>
    </source>
</evidence>
<dbReference type="InterPro" id="IPR056823">
    <property type="entry name" value="TEN-like_YD-shell"/>
</dbReference>
<accession>A0ABW4YIV7</accession>
<evidence type="ECO:0000259" key="3">
    <source>
        <dbReference type="Pfam" id="PF25023"/>
    </source>
</evidence>
<dbReference type="Proteomes" id="UP001597362">
    <property type="component" value="Unassembled WGS sequence"/>
</dbReference>
<dbReference type="PANTHER" id="PTHR32305">
    <property type="match status" value="1"/>
</dbReference>
<dbReference type="InterPro" id="IPR050708">
    <property type="entry name" value="T6SS_VgrG/RHS"/>
</dbReference>
<evidence type="ECO:0000256" key="1">
    <source>
        <dbReference type="ARBA" id="ARBA00022737"/>
    </source>
</evidence>
<dbReference type="InterPro" id="IPR022385">
    <property type="entry name" value="Rhs_assc_core"/>
</dbReference>
<evidence type="ECO:0000259" key="2">
    <source>
        <dbReference type="Pfam" id="PF15534"/>
    </source>
</evidence>
<dbReference type="Pfam" id="PF25023">
    <property type="entry name" value="TEN_YD-shell"/>
    <property type="match status" value="1"/>
</dbReference>
<sequence>TGEKGYYMVNGHGDVTGITDTEDELINEYTYDIWGKPLEHSETIEQSFRYSGEYWDEETNLQYLRARWYDPSVGRFINEDTYEGELANPLTLNLYTYVHNNPLRYIDPSGNYCVSQDGKWAHGGECDSISSIYLGDDSSYDNRPIIKNGKVTGYINSSNKFRGSMNYWENYIEDKMVFLERKSGFTIDLYYGNAKSVPIYDEPLLLFQGALPKNAVKGMGKAILKQGVKEGAKALISKEIAALSVNNINHILKSKHLWSKVVKDPNNWGQVAAVMTKVMAKGAEGSYKQVFMKSMYVNNELVVVTYNKLADGTIKIGNAWVAK</sequence>
<dbReference type="RefSeq" id="WP_377771005.1">
    <property type="nucleotide sequence ID" value="NZ_JBHUHO010000021.1"/>
</dbReference>
<organism evidence="4 5">
    <name type="scientific">Paenibacillus yanchengensis</name>
    <dbReference type="NCBI Taxonomy" id="2035833"/>
    <lineage>
        <taxon>Bacteria</taxon>
        <taxon>Bacillati</taxon>
        <taxon>Bacillota</taxon>
        <taxon>Bacilli</taxon>
        <taxon>Bacillales</taxon>
        <taxon>Paenibacillaceae</taxon>
        <taxon>Paenibacillus</taxon>
    </lineage>
</organism>
<comment type="caution">
    <text evidence="4">The sequence shown here is derived from an EMBL/GenBank/DDBJ whole genome shotgun (WGS) entry which is preliminary data.</text>
</comment>
<evidence type="ECO:0000313" key="5">
    <source>
        <dbReference type="Proteomes" id="UP001597362"/>
    </source>
</evidence>
<keyword evidence="5" id="KW-1185">Reference proteome</keyword>
<name>A0ABW4YIV7_9BACL</name>
<dbReference type="NCBIfam" id="TIGR03696">
    <property type="entry name" value="Rhs_assc_core"/>
    <property type="match status" value="1"/>
</dbReference>
<dbReference type="Pfam" id="PF15534">
    <property type="entry name" value="Ntox35"/>
    <property type="match status" value="1"/>
</dbReference>
<feature type="domain" description="Bacterial toxin 35" evidence="2">
    <location>
        <begin position="246"/>
        <end position="321"/>
    </location>
</feature>
<protein>
    <submittedName>
        <fullName evidence="4">RHS repeat-associated core domain-containing protein</fullName>
    </submittedName>
</protein>
<dbReference type="EMBL" id="JBHUHO010000021">
    <property type="protein sequence ID" value="MFD2115641.1"/>
    <property type="molecule type" value="Genomic_DNA"/>
</dbReference>
<keyword evidence="1" id="KW-0677">Repeat</keyword>